<dbReference type="EMBL" id="JACSPW010000004">
    <property type="protein sequence ID" value="MBD8032652.1"/>
    <property type="molecule type" value="Genomic_DNA"/>
</dbReference>
<evidence type="ECO:0000313" key="2">
    <source>
        <dbReference type="EMBL" id="MBD8032652.1"/>
    </source>
</evidence>
<organism evidence="2 3">
    <name type="scientific">Solibacillus merdavium</name>
    <dbReference type="NCBI Taxonomy" id="2762218"/>
    <lineage>
        <taxon>Bacteria</taxon>
        <taxon>Bacillati</taxon>
        <taxon>Bacillota</taxon>
        <taxon>Bacilli</taxon>
        <taxon>Bacillales</taxon>
        <taxon>Caryophanaceae</taxon>
        <taxon>Solibacillus</taxon>
    </lineage>
</organism>
<accession>A0ABR8XL38</accession>
<proteinExistence type="predicted"/>
<name>A0ABR8XL38_9BACL</name>
<dbReference type="Proteomes" id="UP000600565">
    <property type="component" value="Unassembled WGS sequence"/>
</dbReference>
<reference evidence="2 3" key="1">
    <citation type="submission" date="2020-08" db="EMBL/GenBank/DDBJ databases">
        <title>A Genomic Blueprint of the Chicken Gut Microbiome.</title>
        <authorList>
            <person name="Gilroy R."/>
            <person name="Ravi A."/>
            <person name="Getino M."/>
            <person name="Pursley I."/>
            <person name="Horton D.L."/>
            <person name="Alikhan N.-F."/>
            <person name="Baker D."/>
            <person name="Gharbi K."/>
            <person name="Hall N."/>
            <person name="Watson M."/>
            <person name="Adriaenssens E.M."/>
            <person name="Foster-Nyarko E."/>
            <person name="Jarju S."/>
            <person name="Secka A."/>
            <person name="Antonio M."/>
            <person name="Oren A."/>
            <person name="Chaudhuri R."/>
            <person name="La Ragione R.M."/>
            <person name="Hildebrand F."/>
            <person name="Pallen M.J."/>
        </authorList>
    </citation>
    <scope>NUCLEOTIDE SEQUENCE [LARGE SCALE GENOMIC DNA]</scope>
    <source>
        <strain evidence="2 3">Sa1YVA6</strain>
    </source>
</reference>
<sequence>MTNIHHKVSIMYGVVANKYGRLTNIDRKMSNKNKPVQPLEDGITNNQG</sequence>
<comment type="caution">
    <text evidence="2">The sequence shown here is derived from an EMBL/GenBank/DDBJ whole genome shotgun (WGS) entry which is preliminary data.</text>
</comment>
<evidence type="ECO:0000313" key="3">
    <source>
        <dbReference type="Proteomes" id="UP000600565"/>
    </source>
</evidence>
<gene>
    <name evidence="2" type="ORF">H9632_06195</name>
</gene>
<protein>
    <submittedName>
        <fullName evidence="2">Uncharacterized protein</fullName>
    </submittedName>
</protein>
<keyword evidence="3" id="KW-1185">Reference proteome</keyword>
<evidence type="ECO:0000256" key="1">
    <source>
        <dbReference type="SAM" id="MobiDB-lite"/>
    </source>
</evidence>
<feature type="region of interest" description="Disordered" evidence="1">
    <location>
        <begin position="26"/>
        <end position="48"/>
    </location>
</feature>